<comment type="caution">
    <text evidence="1">The sequence shown here is derived from an EMBL/GenBank/DDBJ whole genome shotgun (WGS) entry which is preliminary data.</text>
</comment>
<gene>
    <name evidence="1" type="ORF">HOLleu_13973</name>
</gene>
<dbReference type="AlphaFoldDB" id="A0A9Q1C5U9"/>
<organism evidence="1 2">
    <name type="scientific">Holothuria leucospilota</name>
    <name type="common">Black long sea cucumber</name>
    <name type="synonym">Mertensiothuria leucospilota</name>
    <dbReference type="NCBI Taxonomy" id="206669"/>
    <lineage>
        <taxon>Eukaryota</taxon>
        <taxon>Metazoa</taxon>
        <taxon>Echinodermata</taxon>
        <taxon>Eleutherozoa</taxon>
        <taxon>Echinozoa</taxon>
        <taxon>Holothuroidea</taxon>
        <taxon>Aspidochirotacea</taxon>
        <taxon>Aspidochirotida</taxon>
        <taxon>Holothuriidae</taxon>
        <taxon>Holothuria</taxon>
    </lineage>
</organism>
<dbReference type="EMBL" id="JAIZAY010000006">
    <property type="protein sequence ID" value="KAJ8039843.1"/>
    <property type="molecule type" value="Genomic_DNA"/>
</dbReference>
<dbReference type="InterPro" id="IPR043502">
    <property type="entry name" value="DNA/RNA_pol_sf"/>
</dbReference>
<evidence type="ECO:0000313" key="1">
    <source>
        <dbReference type="EMBL" id="KAJ8039843.1"/>
    </source>
</evidence>
<dbReference type="Gene3D" id="3.10.10.10">
    <property type="entry name" value="HIV Type 1 Reverse Transcriptase, subunit A, domain 1"/>
    <property type="match status" value="1"/>
</dbReference>
<name>A0A9Q1C5U9_HOLLE</name>
<sequence>MYVLYHTPYKKPLRKLAWLESLGIIEPGDFIDWSAPIAPVMKTDNAVGIYSDYKWIVNTASKLDRYPIPKIENLLRR</sequence>
<accession>A0A9Q1C5U9</accession>
<protein>
    <submittedName>
        <fullName evidence="1">Uncharacterized protein</fullName>
    </submittedName>
</protein>
<proteinExistence type="predicted"/>
<reference evidence="1" key="1">
    <citation type="submission" date="2021-10" db="EMBL/GenBank/DDBJ databases">
        <title>Tropical sea cucumber genome reveals ecological adaptation and Cuvierian tubules defense mechanism.</title>
        <authorList>
            <person name="Chen T."/>
        </authorList>
    </citation>
    <scope>NUCLEOTIDE SEQUENCE</scope>
    <source>
        <strain evidence="1">Nanhai2018</strain>
        <tissue evidence="1">Muscle</tissue>
    </source>
</reference>
<dbReference type="Proteomes" id="UP001152320">
    <property type="component" value="Chromosome 6"/>
</dbReference>
<dbReference type="OrthoDB" id="10058156at2759"/>
<keyword evidence="2" id="KW-1185">Reference proteome</keyword>
<dbReference type="SUPFAM" id="SSF56672">
    <property type="entry name" value="DNA/RNA polymerases"/>
    <property type="match status" value="1"/>
</dbReference>
<evidence type="ECO:0000313" key="2">
    <source>
        <dbReference type="Proteomes" id="UP001152320"/>
    </source>
</evidence>